<dbReference type="PATRIC" id="fig|707241.3.peg.6256"/>
<keyword evidence="13" id="KW-0614">Plasmid</keyword>
<feature type="domain" description="ABC transporter" evidence="12">
    <location>
        <begin position="284"/>
        <end position="532"/>
    </location>
</feature>
<keyword evidence="9" id="KW-1278">Translocase</keyword>
<dbReference type="Pfam" id="PF00005">
    <property type="entry name" value="ABC_tran"/>
    <property type="match status" value="2"/>
</dbReference>
<evidence type="ECO:0000256" key="8">
    <source>
        <dbReference type="ARBA" id="ARBA00022840"/>
    </source>
</evidence>
<dbReference type="KEGG" id="smx:SM11_pD0572"/>
<evidence type="ECO:0000256" key="5">
    <source>
        <dbReference type="ARBA" id="ARBA00022597"/>
    </source>
</evidence>
<evidence type="ECO:0000256" key="9">
    <source>
        <dbReference type="ARBA" id="ARBA00022967"/>
    </source>
</evidence>
<comment type="subcellular location">
    <subcellularLocation>
        <location evidence="1">Cell membrane</location>
        <topology evidence="1">Peripheral membrane protein</topology>
    </subcellularLocation>
</comment>
<proteinExistence type="inferred from homology"/>
<dbReference type="InterPro" id="IPR017871">
    <property type="entry name" value="ABC_transporter-like_CS"/>
</dbReference>
<dbReference type="PANTHER" id="PTHR43790:SF9">
    <property type="entry name" value="GALACTOFURANOSE TRANSPORTER ATP-BINDING PROTEIN YTFR"/>
    <property type="match status" value="1"/>
</dbReference>
<keyword evidence="10" id="KW-0472">Membrane</keyword>
<dbReference type="AlphaFoldDB" id="F7XFS8"/>
<dbReference type="FunFam" id="3.40.50.300:FF:000127">
    <property type="entry name" value="Ribose import ATP-binding protein RbsA"/>
    <property type="match status" value="1"/>
</dbReference>
<dbReference type="InterPro" id="IPR003439">
    <property type="entry name" value="ABC_transporter-like_ATP-bd"/>
</dbReference>
<dbReference type="InterPro" id="IPR049716">
    <property type="entry name" value="YtfR-like"/>
</dbReference>
<geneLocation type="plasmid" evidence="13 14">
    <name>pSmeSM11d</name>
</geneLocation>
<dbReference type="EMBL" id="CP001832">
    <property type="protein sequence ID" value="AEH83404.1"/>
    <property type="molecule type" value="Genomic_DNA"/>
</dbReference>
<dbReference type="InterPro" id="IPR050107">
    <property type="entry name" value="ABC_carbohydrate_import_ATPase"/>
</dbReference>
<comment type="similarity">
    <text evidence="2">Belongs to the ABC transporter superfamily.</text>
</comment>
<dbReference type="PROSITE" id="PS00211">
    <property type="entry name" value="ABC_TRANSPORTER_1"/>
    <property type="match status" value="1"/>
</dbReference>
<dbReference type="Proteomes" id="UP000009045">
    <property type="component" value="Plasmid pSmeSM11d"/>
</dbReference>
<evidence type="ECO:0000256" key="1">
    <source>
        <dbReference type="ARBA" id="ARBA00004202"/>
    </source>
</evidence>
<evidence type="ECO:0000259" key="12">
    <source>
        <dbReference type="PROSITE" id="PS50893"/>
    </source>
</evidence>
<dbReference type="Gene3D" id="3.40.50.300">
    <property type="entry name" value="P-loop containing nucleotide triphosphate hydrolases"/>
    <property type="match status" value="2"/>
</dbReference>
<keyword evidence="7" id="KW-0547">Nucleotide-binding</keyword>
<gene>
    <name evidence="13" type="ordered locus">SM11_pD0572</name>
</gene>
<dbReference type="SUPFAM" id="SSF52540">
    <property type="entry name" value="P-loop containing nucleoside triphosphate hydrolases"/>
    <property type="match status" value="2"/>
</dbReference>
<feature type="domain" description="ABC transporter" evidence="12">
    <location>
        <begin position="41"/>
        <end position="276"/>
    </location>
</feature>
<reference evidence="13 14" key="1">
    <citation type="journal article" date="2011" name="J. Biotechnol.">
        <title>The complete genome sequence of the dominant Sinorhizobium meliloti field isolate SM11 extends the S. meliloti pan-genome.</title>
        <authorList>
            <person name="Schneiker-Bekel S."/>
            <person name="Wibberg D."/>
            <person name="Bekel T."/>
            <person name="Blom J."/>
            <person name="Linke B."/>
            <person name="Neuweger H."/>
            <person name="Stiens M."/>
            <person name="Vorholter F.J."/>
            <person name="Weidner S."/>
            <person name="Goesmann A."/>
            <person name="Puhler A."/>
            <person name="Schluter A."/>
        </authorList>
    </citation>
    <scope>NUCLEOTIDE SEQUENCE [LARGE SCALE GENOMIC DNA]</scope>
    <source>
        <strain evidence="13 14">SM11</strain>
        <plasmid evidence="14">pSmeSM11d</plasmid>
    </source>
</reference>
<sequence length="537" mass="58797">MRSAPEPAAAAAGHSIERTPARSSGGNPETAAMQTSSDNILSATRIEKGFPGTKALDRVDFHLRRGEVHALLGENGAGKSTLIKCLTGAYRRDGGSMLLDGAEADPRDTFDAQRLGIGTVYQEVNLLPNLTVAENLFLGRQPRRFGMVDTRTMNRKARELLAEYELDIDVTRDLASYSVAIQQVVAIARAVDLSGKVLILDEPTASLDAHEVEMLFRIVRRLKERGLGIIFITHFLEQVYAISDRITVLRNGQLVGTRNAADLDRRELIAMMIGRELATEIHSAHSDAVAGEPRYSFRNFGRRGKIDPFDLDVRAGEVVGMAGLLGSGRTETAEILFGAHRADSGTAEIDGRTVDLSSPRAAIRQKFGFCPEDRKTAGIVGDLSVRENIVLALQARRGWTRPIPRAEQNRLADHYIRALDIRTADREKPIRLLSGGNQQKAILARWLATEPELLILDEPTRGIDVGAHAEIIRLIESLREKGMSLIVISSEIEELAAYSTRVVVLRDHAHVAELDGAQLTAHRIVEAIAATNGREAS</sequence>
<dbReference type="PROSITE" id="PS50893">
    <property type="entry name" value="ABC_TRANSPORTER_2"/>
    <property type="match status" value="2"/>
</dbReference>
<dbReference type="PANTHER" id="PTHR43790">
    <property type="entry name" value="CARBOHYDRATE TRANSPORT ATP-BINDING PROTEIN MG119-RELATED"/>
    <property type="match status" value="1"/>
</dbReference>
<evidence type="ECO:0000256" key="10">
    <source>
        <dbReference type="ARBA" id="ARBA00023136"/>
    </source>
</evidence>
<evidence type="ECO:0000256" key="6">
    <source>
        <dbReference type="ARBA" id="ARBA00022737"/>
    </source>
</evidence>
<dbReference type="InterPro" id="IPR003593">
    <property type="entry name" value="AAA+_ATPase"/>
</dbReference>
<evidence type="ECO:0000256" key="4">
    <source>
        <dbReference type="ARBA" id="ARBA00022475"/>
    </source>
</evidence>
<keyword evidence="5" id="KW-0762">Sugar transport</keyword>
<evidence type="ECO:0000313" key="13">
    <source>
        <dbReference type="EMBL" id="AEH83404.1"/>
    </source>
</evidence>
<evidence type="ECO:0000313" key="14">
    <source>
        <dbReference type="Proteomes" id="UP000009045"/>
    </source>
</evidence>
<dbReference type="GO" id="GO:0005524">
    <property type="term" value="F:ATP binding"/>
    <property type="evidence" value="ECO:0007669"/>
    <property type="project" value="UniProtKB-KW"/>
</dbReference>
<dbReference type="CDD" id="cd03215">
    <property type="entry name" value="ABC_Carb_Monos_II"/>
    <property type="match status" value="1"/>
</dbReference>
<protein>
    <submittedName>
        <fullName evidence="13">Sugar ABC transporter ATP-binding protein</fullName>
    </submittedName>
</protein>
<name>F7XFS8_SINMM</name>
<evidence type="ECO:0000256" key="7">
    <source>
        <dbReference type="ARBA" id="ARBA00022741"/>
    </source>
</evidence>
<dbReference type="GO" id="GO:0005886">
    <property type="term" value="C:plasma membrane"/>
    <property type="evidence" value="ECO:0007669"/>
    <property type="project" value="UniProtKB-SubCell"/>
</dbReference>
<feature type="region of interest" description="Disordered" evidence="11">
    <location>
        <begin position="1"/>
        <end position="37"/>
    </location>
</feature>
<organism evidence="13 14">
    <name type="scientific">Sinorhizobium meliloti (strain SM11)</name>
    <dbReference type="NCBI Taxonomy" id="707241"/>
    <lineage>
        <taxon>Bacteria</taxon>
        <taxon>Pseudomonadati</taxon>
        <taxon>Pseudomonadota</taxon>
        <taxon>Alphaproteobacteria</taxon>
        <taxon>Hyphomicrobiales</taxon>
        <taxon>Rhizobiaceae</taxon>
        <taxon>Sinorhizobium/Ensifer group</taxon>
        <taxon>Sinorhizobium</taxon>
    </lineage>
</organism>
<evidence type="ECO:0000256" key="11">
    <source>
        <dbReference type="SAM" id="MobiDB-lite"/>
    </source>
</evidence>
<keyword evidence="3" id="KW-0813">Transport</keyword>
<dbReference type="HOGENOM" id="CLU_000604_92_3_5"/>
<feature type="compositionally biased region" description="Polar residues" evidence="11">
    <location>
        <begin position="21"/>
        <end position="37"/>
    </location>
</feature>
<keyword evidence="6" id="KW-0677">Repeat</keyword>
<dbReference type="CDD" id="cd03216">
    <property type="entry name" value="ABC_Carb_Monos_I"/>
    <property type="match status" value="1"/>
</dbReference>
<dbReference type="SMART" id="SM00382">
    <property type="entry name" value="AAA"/>
    <property type="match status" value="2"/>
</dbReference>
<evidence type="ECO:0000256" key="3">
    <source>
        <dbReference type="ARBA" id="ARBA00022448"/>
    </source>
</evidence>
<keyword evidence="8 13" id="KW-0067">ATP-binding</keyword>
<dbReference type="InterPro" id="IPR027417">
    <property type="entry name" value="P-loop_NTPase"/>
</dbReference>
<dbReference type="GO" id="GO:0016887">
    <property type="term" value="F:ATP hydrolysis activity"/>
    <property type="evidence" value="ECO:0007669"/>
    <property type="project" value="InterPro"/>
</dbReference>
<keyword evidence="4" id="KW-1003">Cell membrane</keyword>
<evidence type="ECO:0000256" key="2">
    <source>
        <dbReference type="ARBA" id="ARBA00005417"/>
    </source>
</evidence>
<feature type="compositionally biased region" description="Low complexity" evidence="11">
    <location>
        <begin position="1"/>
        <end position="12"/>
    </location>
</feature>
<dbReference type="NCBIfam" id="NF041861">
    <property type="entry name" value="YtfR_transport"/>
    <property type="match status" value="1"/>
</dbReference>
<accession>F7XFS8</accession>